<evidence type="ECO:0000313" key="2">
    <source>
        <dbReference type="EMBL" id="KAL2651092.1"/>
    </source>
</evidence>
<name>A0ABD1ZI14_9MARC</name>
<dbReference type="Proteomes" id="UP001605036">
    <property type="component" value="Unassembled WGS sequence"/>
</dbReference>
<comment type="caution">
    <text evidence="2">The sequence shown here is derived from an EMBL/GenBank/DDBJ whole genome shotgun (WGS) entry which is preliminary data.</text>
</comment>
<proteinExistence type="predicted"/>
<evidence type="ECO:0000313" key="3">
    <source>
        <dbReference type="Proteomes" id="UP001605036"/>
    </source>
</evidence>
<reference evidence="2 3" key="1">
    <citation type="submission" date="2024-09" db="EMBL/GenBank/DDBJ databases">
        <title>Chromosome-scale assembly of Riccia fluitans.</title>
        <authorList>
            <person name="Paukszto L."/>
            <person name="Sawicki J."/>
            <person name="Karawczyk K."/>
            <person name="Piernik-Szablinska J."/>
            <person name="Szczecinska M."/>
            <person name="Mazdziarz M."/>
        </authorList>
    </citation>
    <scope>NUCLEOTIDE SEQUENCE [LARGE SCALE GENOMIC DNA]</scope>
    <source>
        <strain evidence="2">Rf_01</strain>
        <tissue evidence="2">Aerial parts of the thallus</tissue>
    </source>
</reference>
<dbReference type="EMBL" id="JBHFFA010000001">
    <property type="protein sequence ID" value="KAL2651092.1"/>
    <property type="molecule type" value="Genomic_DNA"/>
</dbReference>
<feature type="region of interest" description="Disordered" evidence="1">
    <location>
        <begin position="13"/>
        <end position="42"/>
    </location>
</feature>
<protein>
    <submittedName>
        <fullName evidence="2">Uncharacterized protein</fullName>
    </submittedName>
</protein>
<evidence type="ECO:0000256" key="1">
    <source>
        <dbReference type="SAM" id="MobiDB-lite"/>
    </source>
</evidence>
<organism evidence="2 3">
    <name type="scientific">Riccia fluitans</name>
    <dbReference type="NCBI Taxonomy" id="41844"/>
    <lineage>
        <taxon>Eukaryota</taxon>
        <taxon>Viridiplantae</taxon>
        <taxon>Streptophyta</taxon>
        <taxon>Embryophyta</taxon>
        <taxon>Marchantiophyta</taxon>
        <taxon>Marchantiopsida</taxon>
        <taxon>Marchantiidae</taxon>
        <taxon>Marchantiales</taxon>
        <taxon>Ricciaceae</taxon>
        <taxon>Riccia</taxon>
    </lineage>
</organism>
<gene>
    <name evidence="2" type="ORF">R1flu_019220</name>
</gene>
<accession>A0ABD1ZI14</accession>
<sequence length="100" mass="10974">MTLLIGIVKRHSQDLDQSQTDKTAAKGKPMNRERSNGCEIGQEEERGGCDRGLYYDLMRSVAIGSFFARLGSASARVPNAALSDLVHLLNLESALLKKPR</sequence>
<dbReference type="AlphaFoldDB" id="A0ABD1ZI14"/>
<keyword evidence="3" id="KW-1185">Reference proteome</keyword>